<accession>A0ABT0TTN4</accession>
<feature type="transmembrane region" description="Helical" evidence="17">
    <location>
        <begin position="660"/>
        <end position="681"/>
    </location>
</feature>
<keyword evidence="12 17" id="KW-0472">Membrane</keyword>
<keyword evidence="11 17" id="KW-1133">Transmembrane helix</keyword>
<feature type="transmembrane region" description="Helical" evidence="17">
    <location>
        <begin position="171"/>
        <end position="190"/>
    </location>
</feature>
<evidence type="ECO:0000256" key="1">
    <source>
        <dbReference type="ARBA" id="ARBA00004127"/>
    </source>
</evidence>
<dbReference type="SFLD" id="SFLDG00002">
    <property type="entry name" value="C1.7:_P-type_atpase_like"/>
    <property type="match status" value="1"/>
</dbReference>
<dbReference type="InterPro" id="IPR006121">
    <property type="entry name" value="HMA_dom"/>
</dbReference>
<sequence length="716" mass="78149">MTEVAKLNISGMHCSACSATIEHNLKKVSGITNIKINAISGRAKIAFDSAKVSEQKIIDLITSYGFPASKDNAKELEILYIQGLKKRLWIGIPLFLLIFILHMSGFHSTWSSIVQLILATIVQVYCGYPFYVGAKSFFKTKSADMNVLIALGTSVAYLYSVYLFASGGSNGYYFEGSSAVICFVLLGEFLKSKAKKKAGDELESLVKILPSQARILKDGKTEWIAINQIKKGDECLVVGGEKIPLDGIVIKGSAEVSSAHINGEEMPRVLEVGSEVIGGSLVLNGEITIQSCKDSNEFFVYEMLDLLELSQTQKPPIGKMADKIASIFVPSIVILSLVAFVFWWIMGEGFAFSLSIAAAILVVSCPCALGLAVPLAIVCASMRAKKSEILIKSPEIYERAKQIKTIVFDKTGTLTKGEITLKNVELVEENAEFDLNFLASLVYVMQENNPHPIAKAFLEYFKTNKQTIKLQEKEYLIAKGVRAKYQQKEYFLGSLGWIEEILGGIEKIKCRENVIALCDNKKLLALFYLQDSIKNGAKEVVESLKTKGIQSVILSGDNIESVERVAKSIGIERFYAGVNPTQKAEVVAKLAKEGGVCFVGDGINDALALKQASFGISFVNATELAQEIGDVLLLKDDLKGIIKVFEIAFATLSNIKQNLFFAYIYNIVLIPIAAGALYSVFGVILQPAFAGMAMAFSSVSVVSNALRITKLKLKGE</sequence>
<dbReference type="InterPro" id="IPR023299">
    <property type="entry name" value="ATPase_P-typ_cyto_dom_N"/>
</dbReference>
<evidence type="ECO:0000256" key="5">
    <source>
        <dbReference type="ARBA" id="ARBA00022553"/>
    </source>
</evidence>
<dbReference type="InterPro" id="IPR018303">
    <property type="entry name" value="ATPase_P-typ_P_site"/>
</dbReference>
<comment type="function">
    <text evidence="13">Probably involved in copper export.</text>
</comment>
<evidence type="ECO:0000313" key="20">
    <source>
        <dbReference type="Proteomes" id="UP001057522"/>
    </source>
</evidence>
<dbReference type="PANTHER" id="PTHR43520">
    <property type="entry name" value="ATP7, ISOFORM B"/>
    <property type="match status" value="1"/>
</dbReference>
<feature type="transmembrane region" description="Helical" evidence="17">
    <location>
        <begin position="88"/>
        <end position="107"/>
    </location>
</feature>
<evidence type="ECO:0000256" key="3">
    <source>
        <dbReference type="ARBA" id="ARBA00006024"/>
    </source>
</evidence>
<evidence type="ECO:0000256" key="13">
    <source>
        <dbReference type="ARBA" id="ARBA00037143"/>
    </source>
</evidence>
<protein>
    <recommendedName>
        <fullName evidence="15">Copper-transporting ATPase</fullName>
        <ecNumber evidence="14">7.2.2.9</ecNumber>
    </recommendedName>
</protein>
<dbReference type="InterPro" id="IPR027256">
    <property type="entry name" value="P-typ_ATPase_IB"/>
</dbReference>
<feature type="transmembrane region" description="Helical" evidence="17">
    <location>
        <begin position="145"/>
        <end position="165"/>
    </location>
</feature>
<dbReference type="Gene3D" id="3.30.70.100">
    <property type="match status" value="1"/>
</dbReference>
<dbReference type="Pfam" id="PF00403">
    <property type="entry name" value="HMA"/>
    <property type="match status" value="1"/>
</dbReference>
<keyword evidence="5" id="KW-0597">Phosphoprotein</keyword>
<name>A0ABT0TTN4_9HELI</name>
<dbReference type="PANTHER" id="PTHR43520:SF8">
    <property type="entry name" value="P-TYPE CU(+) TRANSPORTER"/>
    <property type="match status" value="1"/>
</dbReference>
<feature type="domain" description="HMA" evidence="18">
    <location>
        <begin position="3"/>
        <end position="69"/>
    </location>
</feature>
<dbReference type="PRINTS" id="PR00119">
    <property type="entry name" value="CATATPASE"/>
</dbReference>
<dbReference type="InterPro" id="IPR001757">
    <property type="entry name" value="P_typ_ATPase"/>
</dbReference>
<dbReference type="NCBIfam" id="TIGR01525">
    <property type="entry name" value="ATPase-IB_hvy"/>
    <property type="match status" value="1"/>
</dbReference>
<dbReference type="Pfam" id="PF00122">
    <property type="entry name" value="E1-E2_ATPase"/>
    <property type="match status" value="1"/>
</dbReference>
<dbReference type="SUPFAM" id="SSF55008">
    <property type="entry name" value="HMA, heavy metal-associated domain"/>
    <property type="match status" value="1"/>
</dbReference>
<feature type="transmembrane region" description="Helical" evidence="17">
    <location>
        <begin position="687"/>
        <end position="706"/>
    </location>
</feature>
<evidence type="ECO:0000256" key="4">
    <source>
        <dbReference type="ARBA" id="ARBA00022475"/>
    </source>
</evidence>
<dbReference type="InterPro" id="IPR023214">
    <property type="entry name" value="HAD_sf"/>
</dbReference>
<dbReference type="SUPFAM" id="SSF56784">
    <property type="entry name" value="HAD-like"/>
    <property type="match status" value="1"/>
</dbReference>
<evidence type="ECO:0000256" key="7">
    <source>
        <dbReference type="ARBA" id="ARBA00022723"/>
    </source>
</evidence>
<comment type="similarity">
    <text evidence="3 17">Belongs to the cation transport ATPase (P-type) (TC 3.A.3) family. Type IB subfamily.</text>
</comment>
<dbReference type="Gene3D" id="3.40.50.1000">
    <property type="entry name" value="HAD superfamily/HAD-like"/>
    <property type="match status" value="1"/>
</dbReference>
<evidence type="ECO:0000256" key="2">
    <source>
        <dbReference type="ARBA" id="ARBA00004236"/>
    </source>
</evidence>
<comment type="subcellular location">
    <subcellularLocation>
        <location evidence="2 17">Cell membrane</location>
    </subcellularLocation>
    <subcellularLocation>
        <location evidence="1">Endomembrane system</location>
        <topology evidence="1">Multi-pass membrane protein</topology>
    </subcellularLocation>
</comment>
<evidence type="ECO:0000256" key="12">
    <source>
        <dbReference type="ARBA" id="ARBA00023136"/>
    </source>
</evidence>
<proteinExistence type="inferred from homology"/>
<reference evidence="19" key="1">
    <citation type="submission" date="2022-06" db="EMBL/GenBank/DDBJ databases">
        <title>Helicobacter colisuis sp. nov.</title>
        <authorList>
            <person name="Papic B."/>
            <person name="Gruntar I."/>
        </authorList>
    </citation>
    <scope>NUCLEOTIDE SEQUENCE</scope>
    <source>
        <strain evidence="19">11154-15</strain>
    </source>
</reference>
<dbReference type="EMBL" id="JAMOKX010000002">
    <property type="protein sequence ID" value="MCL9819301.1"/>
    <property type="molecule type" value="Genomic_DNA"/>
</dbReference>
<dbReference type="PROSITE" id="PS00154">
    <property type="entry name" value="ATPASE_E1_E2"/>
    <property type="match status" value="1"/>
</dbReference>
<dbReference type="InterPro" id="IPR059000">
    <property type="entry name" value="ATPase_P-type_domA"/>
</dbReference>
<comment type="caution">
    <text evidence="19">The sequence shown here is derived from an EMBL/GenBank/DDBJ whole genome shotgun (WGS) entry which is preliminary data.</text>
</comment>
<dbReference type="Proteomes" id="UP001057522">
    <property type="component" value="Unassembled WGS sequence"/>
</dbReference>
<evidence type="ECO:0000256" key="10">
    <source>
        <dbReference type="ARBA" id="ARBA00022967"/>
    </source>
</evidence>
<comment type="catalytic activity">
    <reaction evidence="16">
        <text>Cu(2+)(in) + ATP + H2O = Cu(2+)(out) + ADP + phosphate + H(+)</text>
        <dbReference type="Rhea" id="RHEA:10376"/>
        <dbReference type="ChEBI" id="CHEBI:15377"/>
        <dbReference type="ChEBI" id="CHEBI:15378"/>
        <dbReference type="ChEBI" id="CHEBI:29036"/>
        <dbReference type="ChEBI" id="CHEBI:30616"/>
        <dbReference type="ChEBI" id="CHEBI:43474"/>
        <dbReference type="ChEBI" id="CHEBI:456216"/>
        <dbReference type="EC" id="7.2.2.9"/>
    </reaction>
</comment>
<evidence type="ECO:0000256" key="15">
    <source>
        <dbReference type="ARBA" id="ARBA00040690"/>
    </source>
</evidence>
<dbReference type="SUPFAM" id="SSF81665">
    <property type="entry name" value="Calcium ATPase, transmembrane domain M"/>
    <property type="match status" value="1"/>
</dbReference>
<evidence type="ECO:0000256" key="14">
    <source>
        <dbReference type="ARBA" id="ARBA00038904"/>
    </source>
</evidence>
<keyword evidence="8 17" id="KW-0547">Nucleotide-binding</keyword>
<keyword evidence="10" id="KW-1278">Translocase</keyword>
<dbReference type="InterPro" id="IPR023298">
    <property type="entry name" value="ATPase_P-typ_TM_dom_sf"/>
</dbReference>
<dbReference type="PROSITE" id="PS50846">
    <property type="entry name" value="HMA_2"/>
    <property type="match status" value="1"/>
</dbReference>
<dbReference type="RefSeq" id="WP_250603941.1">
    <property type="nucleotide sequence ID" value="NZ_JAMOKX010000002.1"/>
</dbReference>
<evidence type="ECO:0000256" key="9">
    <source>
        <dbReference type="ARBA" id="ARBA00022840"/>
    </source>
</evidence>
<evidence type="ECO:0000256" key="16">
    <source>
        <dbReference type="ARBA" id="ARBA00047424"/>
    </source>
</evidence>
<dbReference type="Pfam" id="PF00702">
    <property type="entry name" value="Hydrolase"/>
    <property type="match status" value="1"/>
</dbReference>
<gene>
    <name evidence="19" type="primary">cadA</name>
    <name evidence="19" type="ORF">NCR95_03825</name>
</gene>
<dbReference type="InterPro" id="IPR044492">
    <property type="entry name" value="P_typ_ATPase_HD_dom"/>
</dbReference>
<keyword evidence="9 17" id="KW-0067">ATP-binding</keyword>
<dbReference type="NCBIfam" id="TIGR01512">
    <property type="entry name" value="ATPase-IB2_Cd"/>
    <property type="match status" value="1"/>
</dbReference>
<dbReference type="InterPro" id="IPR008250">
    <property type="entry name" value="ATPase_P-typ_transduc_dom_A_sf"/>
</dbReference>
<evidence type="ECO:0000256" key="11">
    <source>
        <dbReference type="ARBA" id="ARBA00022989"/>
    </source>
</evidence>
<evidence type="ECO:0000259" key="18">
    <source>
        <dbReference type="PROSITE" id="PS50846"/>
    </source>
</evidence>
<dbReference type="NCBIfam" id="TIGR01494">
    <property type="entry name" value="ATPase_P-type"/>
    <property type="match status" value="1"/>
</dbReference>
<feature type="transmembrane region" description="Helical" evidence="17">
    <location>
        <begin position="324"/>
        <end position="346"/>
    </location>
</feature>
<dbReference type="Gene3D" id="2.70.150.10">
    <property type="entry name" value="Calcium-transporting ATPase, cytoplasmic transduction domain A"/>
    <property type="match status" value="1"/>
</dbReference>
<evidence type="ECO:0000313" key="19">
    <source>
        <dbReference type="EMBL" id="MCL9819301.1"/>
    </source>
</evidence>
<dbReference type="NCBIfam" id="TIGR01511">
    <property type="entry name" value="ATPase-IB1_Cu"/>
    <property type="match status" value="1"/>
</dbReference>
<feature type="transmembrane region" description="Helical" evidence="17">
    <location>
        <begin position="113"/>
        <end position="133"/>
    </location>
</feature>
<keyword evidence="20" id="KW-1185">Reference proteome</keyword>
<dbReference type="SFLD" id="SFLDF00027">
    <property type="entry name" value="p-type_atpase"/>
    <property type="match status" value="1"/>
</dbReference>
<dbReference type="InterPro" id="IPR036412">
    <property type="entry name" value="HAD-like_sf"/>
</dbReference>
<dbReference type="EC" id="7.2.2.9" evidence="14"/>
<dbReference type="SUPFAM" id="SSF81653">
    <property type="entry name" value="Calcium ATPase, transduction domain A"/>
    <property type="match status" value="1"/>
</dbReference>
<evidence type="ECO:0000256" key="17">
    <source>
        <dbReference type="RuleBase" id="RU362081"/>
    </source>
</evidence>
<feature type="transmembrane region" description="Helical" evidence="17">
    <location>
        <begin position="352"/>
        <end position="380"/>
    </location>
</feature>
<organism evidence="19 20">
    <name type="scientific">Helicobacter colisuis</name>
    <dbReference type="NCBI Taxonomy" id="2949739"/>
    <lineage>
        <taxon>Bacteria</taxon>
        <taxon>Pseudomonadati</taxon>
        <taxon>Campylobacterota</taxon>
        <taxon>Epsilonproteobacteria</taxon>
        <taxon>Campylobacterales</taxon>
        <taxon>Helicobacteraceae</taxon>
        <taxon>Helicobacter</taxon>
    </lineage>
</organism>
<dbReference type="SFLD" id="SFLDS00003">
    <property type="entry name" value="Haloacid_Dehalogenase"/>
    <property type="match status" value="1"/>
</dbReference>
<keyword evidence="7 17" id="KW-0479">Metal-binding</keyword>
<evidence type="ECO:0000256" key="6">
    <source>
        <dbReference type="ARBA" id="ARBA00022692"/>
    </source>
</evidence>
<evidence type="ECO:0000256" key="8">
    <source>
        <dbReference type="ARBA" id="ARBA00022741"/>
    </source>
</evidence>
<keyword evidence="4 17" id="KW-1003">Cell membrane</keyword>
<dbReference type="CDD" id="cd00371">
    <property type="entry name" value="HMA"/>
    <property type="match status" value="1"/>
</dbReference>
<dbReference type="InterPro" id="IPR036163">
    <property type="entry name" value="HMA_dom_sf"/>
</dbReference>
<keyword evidence="6 17" id="KW-0812">Transmembrane</keyword>
<dbReference type="Gene3D" id="3.40.1110.10">
    <property type="entry name" value="Calcium-transporting ATPase, cytoplasmic domain N"/>
    <property type="match status" value="1"/>
</dbReference>